<feature type="compositionally biased region" description="Acidic residues" evidence="5">
    <location>
        <begin position="1066"/>
        <end position="1080"/>
    </location>
</feature>
<organism evidence="7 8">
    <name type="scientific">Cristinia sonorae</name>
    <dbReference type="NCBI Taxonomy" id="1940300"/>
    <lineage>
        <taxon>Eukaryota</taxon>
        <taxon>Fungi</taxon>
        <taxon>Dikarya</taxon>
        <taxon>Basidiomycota</taxon>
        <taxon>Agaricomycotina</taxon>
        <taxon>Agaricomycetes</taxon>
        <taxon>Agaricomycetidae</taxon>
        <taxon>Agaricales</taxon>
        <taxon>Pleurotineae</taxon>
        <taxon>Stephanosporaceae</taxon>
        <taxon>Cristinia</taxon>
    </lineage>
</organism>
<feature type="compositionally biased region" description="Acidic residues" evidence="5">
    <location>
        <begin position="1172"/>
        <end position="1184"/>
    </location>
</feature>
<proteinExistence type="predicted"/>
<evidence type="ECO:0000256" key="1">
    <source>
        <dbReference type="ARBA" id="ARBA00004604"/>
    </source>
</evidence>
<comment type="subcellular location">
    <subcellularLocation>
        <location evidence="1">Nucleus</location>
        <location evidence="1">Nucleolus</location>
    </subcellularLocation>
</comment>
<feature type="domain" description="S1 motif" evidence="6">
    <location>
        <begin position="894"/>
        <end position="963"/>
    </location>
</feature>
<dbReference type="SMART" id="SM00316">
    <property type="entry name" value="S1"/>
    <property type="match status" value="10"/>
</dbReference>
<keyword evidence="2" id="KW-0698">rRNA processing</keyword>
<dbReference type="Gene3D" id="1.25.40.10">
    <property type="entry name" value="Tetratricopeptide repeat domain"/>
    <property type="match status" value="1"/>
</dbReference>
<feature type="domain" description="S1 motif" evidence="6">
    <location>
        <begin position="707"/>
        <end position="781"/>
    </location>
</feature>
<feature type="region of interest" description="Disordered" evidence="5">
    <location>
        <begin position="1172"/>
        <end position="1209"/>
    </location>
</feature>
<dbReference type="FunFam" id="2.40.50.140:FF:000148">
    <property type="entry name" value="protein RRP5 homolog isoform X1"/>
    <property type="match status" value="1"/>
</dbReference>
<dbReference type="FunFam" id="1.25.40.10:FF:000727">
    <property type="entry name" value="Chromosome 1, whole genome shotgun sequence"/>
    <property type="match status" value="1"/>
</dbReference>
<feature type="compositionally biased region" description="Acidic residues" evidence="5">
    <location>
        <begin position="1088"/>
        <end position="1127"/>
    </location>
</feature>
<evidence type="ECO:0000313" key="7">
    <source>
        <dbReference type="EMBL" id="KAH8099388.1"/>
    </source>
</evidence>
<dbReference type="Proteomes" id="UP000813824">
    <property type="component" value="Unassembled WGS sequence"/>
</dbReference>
<feature type="domain" description="S1 motif" evidence="6">
    <location>
        <begin position="983"/>
        <end position="1056"/>
    </location>
</feature>
<dbReference type="CDD" id="cd05693">
    <property type="entry name" value="S1_Rrp5_repeat_hs1_sc1"/>
    <property type="match status" value="1"/>
</dbReference>
<dbReference type="GO" id="GO:0032040">
    <property type="term" value="C:small-subunit processome"/>
    <property type="evidence" value="ECO:0007669"/>
    <property type="project" value="TreeGrafter"/>
</dbReference>
<dbReference type="Gene3D" id="2.40.50.140">
    <property type="entry name" value="Nucleic acid-binding proteins"/>
    <property type="match status" value="9"/>
</dbReference>
<evidence type="ECO:0000256" key="3">
    <source>
        <dbReference type="ARBA" id="ARBA00022737"/>
    </source>
</evidence>
<feature type="region of interest" description="Disordered" evidence="5">
    <location>
        <begin position="163"/>
        <end position="191"/>
    </location>
</feature>
<feature type="compositionally biased region" description="Basic residues" evidence="5">
    <location>
        <begin position="88"/>
        <end position="97"/>
    </location>
</feature>
<sequence length="1478" mass="163131">MAPISGKKRQLEDSSATPKAKKTKVDSAAKPTTKPAADKPLQSTSNLVQEEVDFPRGGGTSFTPLEVKAIRAEAVKEANDELFENKKEKKLKRKRKSEVKSSEKKSGSTDTIRVEHLNYKRINVGMKILAQVISVQPLGLIVSLPNQLMGHVPITHISSELTSRLESMGEDSDASVDDEEEEEESTSKSHVPDLFEMFHPGQFVRTVVSAIHGQGSTDTFVVGRSRDELHKSSRRVELSLVPEKVNEGVVKADLKPGFTLTVAVKSVEDHGYILNLGVPEVSGFLSFKDAQKRFERKLSVGVLLDTVVAKMAGNGRTCNVGVDASLLASSSMTEVSAATSLLPGMLVQSLITTVIPSGLNLQILGFYQGTIDQFHLKAGDVEGNYSVGQKVKARILYDVSQSSPPRFALSLADHVVSLTNKSVSEADKSKVVSLQEAYPIGTILEAVKVVRVETERGLIVEAEAQGFVHISQTSDDHVPSLSSTSGPWKVGTIHRARVTGYFPLDGLLQLSLRQSVLEQKFLQVGEVQPGEVIRGTVKKLTDNALFVSISGNVDGVIWPNHYADIKLKHPQKRFKAGGTIKCRVLTVDVEKKRIALTAKKTLIESKLPVVARLEDAKVGVITHAVVFRATDKSLQVEFYNGMKAIVPAREASETNIGSLPNTFPVGKVVQVRILSVEPDTGRIIASIKQASPNWKSAIMDIGDVEIGHSVEGVITEIQKDKVIVTLQPTQVRALLSFTNLANRRGVSVSQLRTSLKLGDKIQDLVVTTRNPEKGFVLVATKPKEAVGIEKGLTLDNVKIGQVISGRVLRHIRHGALVKVSSHLTGLLHPTDVSDDYEAGKTSPADGTVLKAAVLAIDKAQKQLTLSTRASRLESKYSGNPVDPEIKTLADLKVGQTVRGFIKSVAEHGLFVTLGRGIDARVQIRNVSDQFVKDWKSQFEANQLVKGRILSVDVEKRQVEMTFRSADAAESSQSGLTLSELSEGDKHDGIVRKIEDYGLFIEIEGTKLRGLCHKSEISDNKDADITMALRSFREGDRVKVIVLSVDVEKRRLSLGLKPSYFGVEDFEEDAEDDEDEDEDDQPLGVVADGDYEDVPESGDEDVAGADGGDSDDEEPDEEDDAMDEDDVVVADVPTDIFKKTATKTHPTSKMPTQTLDLGSGFQWTVSADQDEDIDMASSSDDDDEAESSHPKKRKRKEIEQDLTADMHTKTPESNADFERLLLGSPSSSYLWIQYMSFQLQLSEVDKAREIAKRALKTINFREEQEKLNVWLALLNLENVYGTDESLDATFKDAARHMDSKTVHLRMAAIFEQSEKFEKAQEQYTRTCKKFGQSSKVWTLFGEYYLKRGDAEAARKLLPRSLQSLEKRKHLKTISKFAQLEYKLGDPERGKTIFEGIVDSHPKRWDLWSIYLDLEANQKDIGSVRNLFDRLFTLKMTSHKAKAFFKKWLELERRIGDEEGQETVKAKAVEWTQRAAGSSS</sequence>
<dbReference type="GO" id="GO:0006364">
    <property type="term" value="P:rRNA processing"/>
    <property type="evidence" value="ECO:0007669"/>
    <property type="project" value="UniProtKB-KW"/>
</dbReference>
<dbReference type="CDD" id="cd05707">
    <property type="entry name" value="S1_Rrp5_repeat_sc11"/>
    <property type="match status" value="1"/>
</dbReference>
<dbReference type="OrthoDB" id="412781at2759"/>
<dbReference type="SMART" id="SM00386">
    <property type="entry name" value="HAT"/>
    <property type="match status" value="5"/>
</dbReference>
<keyword evidence="8" id="KW-1185">Reference proteome</keyword>
<dbReference type="InterPro" id="IPR045209">
    <property type="entry name" value="Rrp5"/>
</dbReference>
<gene>
    <name evidence="7" type="ORF">BXZ70DRAFT_1030505</name>
</gene>
<dbReference type="SUPFAM" id="SSF48452">
    <property type="entry name" value="TPR-like"/>
    <property type="match status" value="1"/>
</dbReference>
<dbReference type="Pfam" id="PF00575">
    <property type="entry name" value="S1"/>
    <property type="match status" value="2"/>
</dbReference>
<dbReference type="CDD" id="cd05708">
    <property type="entry name" value="S1_Rrp5_repeat_sc12"/>
    <property type="match status" value="1"/>
</dbReference>
<protein>
    <submittedName>
        <fullName evidence="7">Nucleic acid-binding protein</fullName>
    </submittedName>
</protein>
<feature type="domain" description="S1 motif" evidence="6">
    <location>
        <begin position="530"/>
        <end position="599"/>
    </location>
</feature>
<dbReference type="InterPro" id="IPR003029">
    <property type="entry name" value="S1_domain"/>
</dbReference>
<dbReference type="InterPro" id="IPR011990">
    <property type="entry name" value="TPR-like_helical_dom_sf"/>
</dbReference>
<dbReference type="Pfam" id="PF23459">
    <property type="entry name" value="S1_RRP5"/>
    <property type="match status" value="2"/>
</dbReference>
<dbReference type="FunFam" id="2.40.50.140:FF:000155">
    <property type="entry name" value="rRNA biogenesis protein RRP5"/>
    <property type="match status" value="1"/>
</dbReference>
<dbReference type="InterPro" id="IPR035104">
    <property type="entry name" value="Ribosomal_protein_S1-like"/>
</dbReference>
<evidence type="ECO:0000259" key="6">
    <source>
        <dbReference type="PROSITE" id="PS50126"/>
    </source>
</evidence>
<feature type="domain" description="S1 motif" evidence="6">
    <location>
        <begin position="800"/>
        <end position="868"/>
    </location>
</feature>
<dbReference type="CDD" id="cd05697">
    <property type="entry name" value="S1_Rrp5_repeat_hs5"/>
    <property type="match status" value="1"/>
</dbReference>
<dbReference type="EMBL" id="JAEVFJ010000020">
    <property type="protein sequence ID" value="KAH8099388.1"/>
    <property type="molecule type" value="Genomic_DNA"/>
</dbReference>
<feature type="compositionally biased region" description="Basic and acidic residues" evidence="5">
    <location>
        <begin position="1195"/>
        <end position="1209"/>
    </location>
</feature>
<keyword evidence="3" id="KW-0677">Repeat</keyword>
<dbReference type="InterPro" id="IPR012340">
    <property type="entry name" value="NA-bd_OB-fold"/>
</dbReference>
<feature type="compositionally biased region" description="Acidic residues" evidence="5">
    <location>
        <begin position="168"/>
        <end position="184"/>
    </location>
</feature>
<accession>A0A8K0UME3</accession>
<evidence type="ECO:0000256" key="5">
    <source>
        <dbReference type="SAM" id="MobiDB-lite"/>
    </source>
</evidence>
<dbReference type="PRINTS" id="PR00681">
    <property type="entry name" value="RIBOSOMALS1"/>
</dbReference>
<evidence type="ECO:0000313" key="8">
    <source>
        <dbReference type="Proteomes" id="UP000813824"/>
    </source>
</evidence>
<feature type="compositionally biased region" description="Basic and acidic residues" evidence="5">
    <location>
        <begin position="98"/>
        <end position="110"/>
    </location>
</feature>
<comment type="caution">
    <text evidence="7">The sequence shown here is derived from an EMBL/GenBank/DDBJ whole genome shotgun (WGS) entry which is preliminary data.</text>
</comment>
<feature type="domain" description="S1 motif" evidence="6">
    <location>
        <begin position="619"/>
        <end position="688"/>
    </location>
</feature>
<feature type="region of interest" description="Disordered" evidence="5">
    <location>
        <begin position="1"/>
        <end position="61"/>
    </location>
</feature>
<dbReference type="InterPro" id="IPR048059">
    <property type="entry name" value="Rrp5_S1_rpt_hs1_sc1"/>
</dbReference>
<reference evidence="7" key="1">
    <citation type="journal article" date="2021" name="New Phytol.">
        <title>Evolutionary innovations through gain and loss of genes in the ectomycorrhizal Boletales.</title>
        <authorList>
            <person name="Wu G."/>
            <person name="Miyauchi S."/>
            <person name="Morin E."/>
            <person name="Kuo A."/>
            <person name="Drula E."/>
            <person name="Varga T."/>
            <person name="Kohler A."/>
            <person name="Feng B."/>
            <person name="Cao Y."/>
            <person name="Lipzen A."/>
            <person name="Daum C."/>
            <person name="Hundley H."/>
            <person name="Pangilinan J."/>
            <person name="Johnson J."/>
            <person name="Barry K."/>
            <person name="LaButti K."/>
            <person name="Ng V."/>
            <person name="Ahrendt S."/>
            <person name="Min B."/>
            <person name="Choi I.G."/>
            <person name="Park H."/>
            <person name="Plett J.M."/>
            <person name="Magnuson J."/>
            <person name="Spatafora J.W."/>
            <person name="Nagy L.G."/>
            <person name="Henrissat B."/>
            <person name="Grigoriev I.V."/>
            <person name="Yang Z.L."/>
            <person name="Xu J."/>
            <person name="Martin F.M."/>
        </authorList>
    </citation>
    <scope>NUCLEOTIDE SEQUENCE</scope>
    <source>
        <strain evidence="7">KKN 215</strain>
    </source>
</reference>
<feature type="domain" description="S1 motif" evidence="6">
    <location>
        <begin position="344"/>
        <end position="412"/>
    </location>
</feature>
<feature type="region of interest" description="Disordered" evidence="5">
    <location>
        <begin position="1066"/>
        <end position="1127"/>
    </location>
</feature>
<dbReference type="GO" id="GO:0003723">
    <property type="term" value="F:RNA binding"/>
    <property type="evidence" value="ECO:0007669"/>
    <property type="project" value="TreeGrafter"/>
</dbReference>
<keyword evidence="4" id="KW-0539">Nucleus</keyword>
<dbReference type="Pfam" id="PF24685">
    <property type="entry name" value="OB_RRP5_4th"/>
    <property type="match status" value="1"/>
</dbReference>
<feature type="domain" description="S1 motif" evidence="6">
    <location>
        <begin position="125"/>
        <end position="191"/>
    </location>
</feature>
<dbReference type="PANTHER" id="PTHR23270">
    <property type="entry name" value="PROGRAMMED CELL DEATH PROTEIN 11 PRE-RRNA PROCESSING PROTEIN RRP5"/>
    <property type="match status" value="1"/>
</dbReference>
<evidence type="ECO:0000256" key="2">
    <source>
        <dbReference type="ARBA" id="ARBA00022552"/>
    </source>
</evidence>
<dbReference type="SUPFAM" id="SSF50249">
    <property type="entry name" value="Nucleic acid-binding proteins"/>
    <property type="match status" value="9"/>
</dbReference>
<dbReference type="PANTHER" id="PTHR23270:SF10">
    <property type="entry name" value="PROTEIN RRP5 HOMOLOG"/>
    <property type="match status" value="1"/>
</dbReference>
<dbReference type="InterPro" id="IPR057301">
    <property type="entry name" value="Rrp5_OB_4th"/>
</dbReference>
<feature type="region of interest" description="Disordered" evidence="5">
    <location>
        <begin position="88"/>
        <end position="110"/>
    </location>
</feature>
<feature type="domain" description="S1 motif" evidence="6">
    <location>
        <begin position="441"/>
        <end position="513"/>
    </location>
</feature>
<name>A0A8K0UME3_9AGAR</name>
<dbReference type="FunFam" id="2.40.50.140:FF:000103">
    <property type="entry name" value="protein RRP5 homolog"/>
    <property type="match status" value="2"/>
</dbReference>
<evidence type="ECO:0000256" key="4">
    <source>
        <dbReference type="ARBA" id="ARBA00023242"/>
    </source>
</evidence>
<dbReference type="InterPro" id="IPR057302">
    <property type="entry name" value="Rrp5_S1"/>
</dbReference>
<dbReference type="InterPro" id="IPR003107">
    <property type="entry name" value="HAT"/>
</dbReference>
<dbReference type="PROSITE" id="PS50126">
    <property type="entry name" value="S1"/>
    <property type="match status" value="9"/>
</dbReference>